<keyword evidence="2" id="KW-1185">Reference proteome</keyword>
<dbReference type="AlphaFoldDB" id="A0A1E3GZ56"/>
<reference evidence="1 2" key="1">
    <citation type="submission" date="2016-07" db="EMBL/GenBank/DDBJ databases">
        <title>Draft Genome Sequence of Methylobrevis pamukkalensis PK2.</title>
        <authorList>
            <person name="Vasilenko O.V."/>
            <person name="Doronina N.V."/>
            <person name="Shmareva M.N."/>
            <person name="Tarlachkov S.V."/>
            <person name="Mustakhimov I."/>
            <person name="Trotsenko Y.A."/>
        </authorList>
    </citation>
    <scope>NUCLEOTIDE SEQUENCE [LARGE SCALE GENOMIC DNA]</scope>
    <source>
        <strain evidence="1 2">PK2</strain>
    </source>
</reference>
<proteinExistence type="predicted"/>
<protein>
    <submittedName>
        <fullName evidence="1">Uncharacterized protein</fullName>
    </submittedName>
</protein>
<sequence length="55" mass="6055">MRAVQFEDSFGAYTGIETFVLAFNDGQAFGSFKAGIFGNCENAIWEPFPEAERIG</sequence>
<evidence type="ECO:0000313" key="2">
    <source>
        <dbReference type="Proteomes" id="UP000094622"/>
    </source>
</evidence>
<dbReference type="RefSeq" id="WP_169833605.1">
    <property type="nucleotide sequence ID" value="NZ_MCRJ01000103.1"/>
</dbReference>
<name>A0A1E3GZ56_9HYPH</name>
<dbReference type="Proteomes" id="UP000094622">
    <property type="component" value="Unassembled WGS sequence"/>
</dbReference>
<accession>A0A1E3GZ56</accession>
<comment type="caution">
    <text evidence="1">The sequence shown here is derived from an EMBL/GenBank/DDBJ whole genome shotgun (WGS) entry which is preliminary data.</text>
</comment>
<gene>
    <name evidence="1" type="ORF">A6302_03477</name>
</gene>
<dbReference type="EMBL" id="MCRJ01000103">
    <property type="protein sequence ID" value="ODN69215.1"/>
    <property type="molecule type" value="Genomic_DNA"/>
</dbReference>
<evidence type="ECO:0000313" key="1">
    <source>
        <dbReference type="EMBL" id="ODN69215.1"/>
    </source>
</evidence>
<organism evidence="1 2">
    <name type="scientific">Methylobrevis pamukkalensis</name>
    <dbReference type="NCBI Taxonomy" id="1439726"/>
    <lineage>
        <taxon>Bacteria</taxon>
        <taxon>Pseudomonadati</taxon>
        <taxon>Pseudomonadota</taxon>
        <taxon>Alphaproteobacteria</taxon>
        <taxon>Hyphomicrobiales</taxon>
        <taxon>Pleomorphomonadaceae</taxon>
        <taxon>Methylobrevis</taxon>
    </lineage>
</organism>